<dbReference type="CDD" id="cd03360">
    <property type="entry name" value="LbH_AT_putative"/>
    <property type="match status" value="1"/>
</dbReference>
<comment type="similarity">
    <text evidence="1">Belongs to the transferase hexapeptide repeat family.</text>
</comment>
<accession>A0A9D1NKH7</accession>
<evidence type="ECO:0000259" key="3">
    <source>
        <dbReference type="Pfam" id="PF17836"/>
    </source>
</evidence>
<dbReference type="Pfam" id="PF17836">
    <property type="entry name" value="PglD_N"/>
    <property type="match status" value="1"/>
</dbReference>
<dbReference type="Proteomes" id="UP000886812">
    <property type="component" value="Unassembled WGS sequence"/>
</dbReference>
<organism evidence="4 5">
    <name type="scientific">Candidatus Spyradosoma merdigallinarum</name>
    <dbReference type="NCBI Taxonomy" id="2840950"/>
    <lineage>
        <taxon>Bacteria</taxon>
        <taxon>Pseudomonadati</taxon>
        <taxon>Verrucomicrobiota</taxon>
        <taxon>Opitutia</taxon>
        <taxon>Opitutia incertae sedis</taxon>
        <taxon>Candidatus Spyradosoma</taxon>
    </lineage>
</organism>
<evidence type="ECO:0000313" key="5">
    <source>
        <dbReference type="Proteomes" id="UP000886812"/>
    </source>
</evidence>
<feature type="domain" description="PglD N-terminal" evidence="3">
    <location>
        <begin position="3"/>
        <end position="81"/>
    </location>
</feature>
<reference evidence="4" key="1">
    <citation type="submission" date="2020-10" db="EMBL/GenBank/DDBJ databases">
        <authorList>
            <person name="Gilroy R."/>
        </authorList>
    </citation>
    <scope>NUCLEOTIDE SEQUENCE</scope>
    <source>
        <strain evidence="4">10669</strain>
    </source>
</reference>
<dbReference type="Pfam" id="PF14602">
    <property type="entry name" value="Hexapep_2"/>
    <property type="match status" value="1"/>
</dbReference>
<dbReference type="InterPro" id="IPR050179">
    <property type="entry name" value="Trans_hexapeptide_repeat"/>
</dbReference>
<dbReference type="InterPro" id="IPR001451">
    <property type="entry name" value="Hexapep"/>
</dbReference>
<dbReference type="InterPro" id="IPR041561">
    <property type="entry name" value="PglD_N"/>
</dbReference>
<sequence length="213" mass="22769">MKDIAIYGAGGFGRETACLLREINEVAPTWNFIGFFDDGLPAGTRNHQGETLGGIDALNALDRDLAIVFAIAAPKTVEELFGRISNSRIEFPNIVAPTARVLDPATLKLGRGNVISHHSSISCDVELGDFNLFNTQIYVGHDARVGSFNMFNPGVRISGNVSVGDRNFFGVGSVVLQGVSVGDDATLGANSVLFRPARNGSTYFGNPAKKFDF</sequence>
<evidence type="ECO:0000256" key="2">
    <source>
        <dbReference type="PIRSR" id="PIRSR620019-1"/>
    </source>
</evidence>
<protein>
    <submittedName>
        <fullName evidence="4">Serine acetyltransferase</fullName>
    </submittedName>
</protein>
<proteinExistence type="inferred from homology"/>
<reference evidence="4" key="2">
    <citation type="journal article" date="2021" name="PeerJ">
        <title>Extensive microbial diversity within the chicken gut microbiome revealed by metagenomics and culture.</title>
        <authorList>
            <person name="Gilroy R."/>
            <person name="Ravi A."/>
            <person name="Getino M."/>
            <person name="Pursley I."/>
            <person name="Horton D.L."/>
            <person name="Alikhan N.F."/>
            <person name="Baker D."/>
            <person name="Gharbi K."/>
            <person name="Hall N."/>
            <person name="Watson M."/>
            <person name="Adriaenssens E.M."/>
            <person name="Foster-Nyarko E."/>
            <person name="Jarju S."/>
            <person name="Secka A."/>
            <person name="Antonio M."/>
            <person name="Oren A."/>
            <person name="Chaudhuri R.R."/>
            <person name="La Ragione R."/>
            <person name="Hildebrand F."/>
            <person name="Pallen M.J."/>
        </authorList>
    </citation>
    <scope>NUCLEOTIDE SEQUENCE</scope>
    <source>
        <strain evidence="4">10669</strain>
    </source>
</reference>
<evidence type="ECO:0000313" key="4">
    <source>
        <dbReference type="EMBL" id="HIV04113.1"/>
    </source>
</evidence>
<dbReference type="EMBL" id="DVOG01000078">
    <property type="protein sequence ID" value="HIV04113.1"/>
    <property type="molecule type" value="Genomic_DNA"/>
</dbReference>
<dbReference type="Gene3D" id="3.40.50.20">
    <property type="match status" value="1"/>
</dbReference>
<dbReference type="SUPFAM" id="SSF51161">
    <property type="entry name" value="Trimeric LpxA-like enzymes"/>
    <property type="match status" value="1"/>
</dbReference>
<gene>
    <name evidence="4" type="ORF">IAC75_03045</name>
</gene>
<dbReference type="InterPro" id="IPR011004">
    <property type="entry name" value="Trimer_LpxA-like_sf"/>
</dbReference>
<dbReference type="Gene3D" id="2.160.10.10">
    <property type="entry name" value="Hexapeptide repeat proteins"/>
    <property type="match status" value="1"/>
</dbReference>
<comment type="caution">
    <text evidence="4">The sequence shown here is derived from an EMBL/GenBank/DDBJ whole genome shotgun (WGS) entry which is preliminary data.</text>
</comment>
<name>A0A9D1NKH7_9BACT</name>
<dbReference type="AlphaFoldDB" id="A0A9D1NKH7"/>
<dbReference type="InterPro" id="IPR020019">
    <property type="entry name" value="AcTrfase_PglD-like"/>
</dbReference>
<dbReference type="PANTHER" id="PTHR43300">
    <property type="entry name" value="ACETYLTRANSFERASE"/>
    <property type="match status" value="1"/>
</dbReference>
<feature type="active site" description="Proton acceptor" evidence="2">
    <location>
        <position position="141"/>
    </location>
</feature>
<dbReference type="PANTHER" id="PTHR43300:SF7">
    <property type="entry name" value="UDP-N-ACETYLBACILLOSAMINE N-ACETYLTRANSFERASE"/>
    <property type="match status" value="1"/>
</dbReference>
<feature type="site" description="Increases basicity of active site His" evidence="2">
    <location>
        <position position="142"/>
    </location>
</feature>
<evidence type="ECO:0000256" key="1">
    <source>
        <dbReference type="ARBA" id="ARBA00007274"/>
    </source>
</evidence>